<dbReference type="Proteomes" id="UP000076761">
    <property type="component" value="Unassembled WGS sequence"/>
</dbReference>
<dbReference type="STRING" id="1314782.A0A165VZ81"/>
<dbReference type="PANTHER" id="PTHR15588">
    <property type="entry name" value="LSM1"/>
    <property type="match status" value="1"/>
</dbReference>
<comment type="similarity">
    <text evidence="1 6">Belongs to the snRNP Sm proteins family.</text>
</comment>
<organism evidence="8 9">
    <name type="scientific">Neolentinus lepideus HHB14362 ss-1</name>
    <dbReference type="NCBI Taxonomy" id="1314782"/>
    <lineage>
        <taxon>Eukaryota</taxon>
        <taxon>Fungi</taxon>
        <taxon>Dikarya</taxon>
        <taxon>Basidiomycota</taxon>
        <taxon>Agaricomycotina</taxon>
        <taxon>Agaricomycetes</taxon>
        <taxon>Gloeophyllales</taxon>
        <taxon>Gloeophyllaceae</taxon>
        <taxon>Neolentinus</taxon>
    </lineage>
</organism>
<dbReference type="GO" id="GO:0003729">
    <property type="term" value="F:mRNA binding"/>
    <property type="evidence" value="ECO:0007669"/>
    <property type="project" value="TreeGrafter"/>
</dbReference>
<dbReference type="OrthoDB" id="10263346at2759"/>
<keyword evidence="3 6" id="KW-0507">mRNA processing</keyword>
<gene>
    <name evidence="6" type="primary">LSM1</name>
    <name evidence="8" type="ORF">NEOLEDRAFT_8572</name>
</gene>
<evidence type="ECO:0000256" key="4">
    <source>
        <dbReference type="ARBA" id="ARBA00022884"/>
    </source>
</evidence>
<comment type="subcellular location">
    <subcellularLocation>
        <location evidence="6">Cytoplasm</location>
    </subcellularLocation>
    <subcellularLocation>
        <location evidence="6">Cytoplasm</location>
        <location evidence="6">P-body</location>
    </subcellularLocation>
</comment>
<evidence type="ECO:0000256" key="6">
    <source>
        <dbReference type="RuleBase" id="RU365047"/>
    </source>
</evidence>
<comment type="subunit">
    <text evidence="6">Component of the heptameric LSM1-LSM7 complex that forms a seven-membered ring structure with a donut shape.</text>
</comment>
<dbReference type="FunCoup" id="A0A165VZ81">
    <property type="interactions" value="269"/>
</dbReference>
<dbReference type="InterPro" id="IPR010920">
    <property type="entry name" value="LSM_dom_sf"/>
</dbReference>
<dbReference type="GO" id="GO:0000932">
    <property type="term" value="C:P-body"/>
    <property type="evidence" value="ECO:0007669"/>
    <property type="project" value="UniProtKB-SubCell"/>
</dbReference>
<dbReference type="Pfam" id="PF01423">
    <property type="entry name" value="LSM"/>
    <property type="match status" value="1"/>
</dbReference>
<sequence>MDSLIPFTTSGSLVDCVDRKMMVVLRDGRKLIGVLRSYDQFANLVLEDTVERIYHTDVYAERWQGLYLIRGENVVLLGEIDLDQEDDIPLRQVEWNVLEPYHKQDIATKKKKDEYKAGVLYEQKGFCKEGGEGDGY</sequence>
<keyword evidence="5 6" id="KW-0687">Ribonucleoprotein</keyword>
<dbReference type="GO" id="GO:1990904">
    <property type="term" value="C:ribonucleoprotein complex"/>
    <property type="evidence" value="ECO:0007669"/>
    <property type="project" value="UniProtKB-KW"/>
</dbReference>
<dbReference type="InterPro" id="IPR047575">
    <property type="entry name" value="Sm"/>
</dbReference>
<evidence type="ECO:0000256" key="1">
    <source>
        <dbReference type="ARBA" id="ARBA00006850"/>
    </source>
</evidence>
<dbReference type="PANTHER" id="PTHR15588:SF8">
    <property type="entry name" value="U6 SNRNA-ASSOCIATED SM-LIKE PROTEIN LSM1"/>
    <property type="match status" value="1"/>
</dbReference>
<feature type="domain" description="Sm" evidence="7">
    <location>
        <begin position="8"/>
        <end position="83"/>
    </location>
</feature>
<evidence type="ECO:0000313" key="9">
    <source>
        <dbReference type="Proteomes" id="UP000076761"/>
    </source>
</evidence>
<evidence type="ECO:0000313" key="8">
    <source>
        <dbReference type="EMBL" id="KZT30422.1"/>
    </source>
</evidence>
<dbReference type="GO" id="GO:1990726">
    <property type="term" value="C:Lsm1-7-Pat1 complex"/>
    <property type="evidence" value="ECO:0007669"/>
    <property type="project" value="TreeGrafter"/>
</dbReference>
<dbReference type="AlphaFoldDB" id="A0A165VZ81"/>
<evidence type="ECO:0000259" key="7">
    <source>
        <dbReference type="PROSITE" id="PS52002"/>
    </source>
</evidence>
<accession>A0A165VZ81</accession>
<evidence type="ECO:0000256" key="5">
    <source>
        <dbReference type="ARBA" id="ARBA00023274"/>
    </source>
</evidence>
<dbReference type="EMBL" id="KV425551">
    <property type="protein sequence ID" value="KZT30422.1"/>
    <property type="molecule type" value="Genomic_DNA"/>
</dbReference>
<reference evidence="8 9" key="1">
    <citation type="journal article" date="2016" name="Mol. Biol. Evol.">
        <title>Comparative Genomics of Early-Diverging Mushroom-Forming Fungi Provides Insights into the Origins of Lignocellulose Decay Capabilities.</title>
        <authorList>
            <person name="Nagy L.G."/>
            <person name="Riley R."/>
            <person name="Tritt A."/>
            <person name="Adam C."/>
            <person name="Daum C."/>
            <person name="Floudas D."/>
            <person name="Sun H."/>
            <person name="Yadav J.S."/>
            <person name="Pangilinan J."/>
            <person name="Larsson K.H."/>
            <person name="Matsuura K."/>
            <person name="Barry K."/>
            <person name="Labutti K."/>
            <person name="Kuo R."/>
            <person name="Ohm R.A."/>
            <person name="Bhattacharya S.S."/>
            <person name="Shirouzu T."/>
            <person name="Yoshinaga Y."/>
            <person name="Martin F.M."/>
            <person name="Grigoriev I.V."/>
            <person name="Hibbett D.S."/>
        </authorList>
    </citation>
    <scope>NUCLEOTIDE SEQUENCE [LARGE SCALE GENOMIC DNA]</scope>
    <source>
        <strain evidence="8 9">HHB14362 ss-1</strain>
    </source>
</reference>
<comment type="function">
    <text evidence="6">Component of the cytoplasmic LSM1-LSM7 complex which is involved in mRNA degradation.</text>
</comment>
<dbReference type="InterPro" id="IPR001163">
    <property type="entry name" value="Sm_dom_euk/arc"/>
</dbReference>
<dbReference type="GO" id="GO:0000290">
    <property type="term" value="P:deadenylation-dependent decapping of nuclear-transcribed mRNA"/>
    <property type="evidence" value="ECO:0007669"/>
    <property type="project" value="TreeGrafter"/>
</dbReference>
<dbReference type="SMART" id="SM00651">
    <property type="entry name" value="Sm"/>
    <property type="match status" value="1"/>
</dbReference>
<name>A0A165VZ81_9AGAM</name>
<keyword evidence="2 6" id="KW-0963">Cytoplasm</keyword>
<dbReference type="Gene3D" id="2.30.30.100">
    <property type="match status" value="1"/>
</dbReference>
<dbReference type="PROSITE" id="PS52002">
    <property type="entry name" value="SM"/>
    <property type="match status" value="1"/>
</dbReference>
<dbReference type="InParanoid" id="A0A165VZ81"/>
<dbReference type="InterPro" id="IPR034104">
    <property type="entry name" value="Lsm1"/>
</dbReference>
<evidence type="ECO:0000256" key="2">
    <source>
        <dbReference type="ARBA" id="ARBA00022490"/>
    </source>
</evidence>
<evidence type="ECO:0000256" key="3">
    <source>
        <dbReference type="ARBA" id="ARBA00022664"/>
    </source>
</evidence>
<dbReference type="CDD" id="cd01728">
    <property type="entry name" value="LSm1"/>
    <property type="match status" value="1"/>
</dbReference>
<proteinExistence type="inferred from homology"/>
<protein>
    <recommendedName>
        <fullName evidence="6">U6 snRNA-associated Sm-like protein LSm1</fullName>
    </recommendedName>
</protein>
<keyword evidence="9" id="KW-1185">Reference proteome</keyword>
<dbReference type="GO" id="GO:0006397">
    <property type="term" value="P:mRNA processing"/>
    <property type="evidence" value="ECO:0007669"/>
    <property type="project" value="UniProtKB-UniRule"/>
</dbReference>
<dbReference type="InterPro" id="IPR044642">
    <property type="entry name" value="PTHR15588"/>
</dbReference>
<keyword evidence="4 6" id="KW-0694">RNA-binding</keyword>
<dbReference type="SUPFAM" id="SSF50182">
    <property type="entry name" value="Sm-like ribonucleoproteins"/>
    <property type="match status" value="1"/>
</dbReference>